<evidence type="ECO:0000256" key="2">
    <source>
        <dbReference type="ARBA" id="ARBA00025483"/>
    </source>
</evidence>
<dbReference type="GO" id="GO:0003677">
    <property type="term" value="F:DNA binding"/>
    <property type="evidence" value="ECO:0007669"/>
    <property type="project" value="InterPro"/>
</dbReference>
<dbReference type="Pfam" id="PF00929">
    <property type="entry name" value="RNase_T"/>
    <property type="match status" value="1"/>
</dbReference>
<dbReference type="NCBIfam" id="TIGR00573">
    <property type="entry name" value="dnaq"/>
    <property type="match status" value="1"/>
</dbReference>
<dbReference type="Gene3D" id="3.30.450.20">
    <property type="entry name" value="PAS domain"/>
    <property type="match status" value="1"/>
</dbReference>
<evidence type="ECO:0000256" key="3">
    <source>
        <dbReference type="ARBA" id="ARBA00026073"/>
    </source>
</evidence>
<feature type="transmembrane region" description="Helical" evidence="5">
    <location>
        <begin position="12"/>
        <end position="31"/>
    </location>
</feature>
<feature type="transmembrane region" description="Helical" evidence="5">
    <location>
        <begin position="43"/>
        <end position="65"/>
    </location>
</feature>
<sequence length="463" mass="48731">MDRLGLRLRIALFFLGLGLGALALLALGLWAGYRHGDGGPQGYVTAGLAAGFSIAGLVAGVWYLFDENLARPIQGLATDMRLRAHAGTGGIDTAQARYLGDLGPAASALSRQLGEGAISAVEDLAGEAQHLRGERERLTALLSEIPLAVILLDDAGRLLLYDGQAARLLEARRPPGLGQPLSHWFDMAEVERVLAGLEPGQSAPIRLASADGHAVQEGEIRRMAPGAGCLLTLDAGSAHVAERPLAYDFSLPARVAGPMRDADLADLTFVIFDTETTGLLPARDAVVQIGAVRAIGSRLIPAETFDSFVDPGCPIPEASTRIHGITDAMVAGAPPMAEAGRRFLDFAEGAVLVAHNAPFDMAFLGQHARATGARLDHPVLDTVLLGAELLGSDKPLTLEALAERLDVPFPETLRHSALGDAQATAQVFLKMCRLFAARGQTTLGELIAVQKAHGRLLPDLNPD</sequence>
<keyword evidence="5" id="KW-0812">Transmembrane</keyword>
<dbReference type="InterPro" id="IPR035965">
    <property type="entry name" value="PAS-like_dom_sf"/>
</dbReference>
<dbReference type="FunFam" id="3.30.420.10:FF:000045">
    <property type="entry name" value="3'-5' exonuclease DinG"/>
    <property type="match status" value="1"/>
</dbReference>
<organism evidence="8 9">
    <name type="scientific">Pseudooceanicola marinus</name>
    <dbReference type="NCBI Taxonomy" id="396013"/>
    <lineage>
        <taxon>Bacteria</taxon>
        <taxon>Pseudomonadati</taxon>
        <taxon>Pseudomonadota</taxon>
        <taxon>Alphaproteobacteria</taxon>
        <taxon>Rhodobacterales</taxon>
        <taxon>Paracoccaceae</taxon>
        <taxon>Pseudooceanicola</taxon>
    </lineage>
</organism>
<protein>
    <recommendedName>
        <fullName evidence="1">DNA-directed DNA polymerase</fullName>
        <ecNumber evidence="1">2.7.7.7</ecNumber>
    </recommendedName>
</protein>
<evidence type="ECO:0000313" key="8">
    <source>
        <dbReference type="EMBL" id="SLN64311.1"/>
    </source>
</evidence>
<dbReference type="AlphaFoldDB" id="A0A1X6ZXK4"/>
<dbReference type="GO" id="GO:0003887">
    <property type="term" value="F:DNA-directed DNA polymerase activity"/>
    <property type="evidence" value="ECO:0007669"/>
    <property type="project" value="UniProtKB-EC"/>
</dbReference>
<dbReference type="InterPro" id="IPR036397">
    <property type="entry name" value="RNaseH_sf"/>
</dbReference>
<accession>A0A1X6ZXK4</accession>
<dbReference type="PANTHER" id="PTHR30231">
    <property type="entry name" value="DNA POLYMERASE III SUBUNIT EPSILON"/>
    <property type="match status" value="1"/>
</dbReference>
<evidence type="ECO:0000256" key="1">
    <source>
        <dbReference type="ARBA" id="ARBA00012417"/>
    </source>
</evidence>
<dbReference type="GO" id="GO:0005829">
    <property type="term" value="C:cytosol"/>
    <property type="evidence" value="ECO:0007669"/>
    <property type="project" value="TreeGrafter"/>
</dbReference>
<comment type="subunit">
    <text evidence="3">DNA polymerase III contains a core (composed of alpha, epsilon and theta chains) that associates with a tau subunit. This core dimerizes to form the POLIII' complex. PolIII' associates with the gamma complex (composed of gamma, delta, delta', psi and chi chains) and with the beta chain to form the complete DNA polymerase III complex.</text>
</comment>
<dbReference type="InterPro" id="IPR013520">
    <property type="entry name" value="Ribonucl_H"/>
</dbReference>
<dbReference type="EMBL" id="FWFN01000007">
    <property type="protein sequence ID" value="SLN64311.1"/>
    <property type="molecule type" value="Genomic_DNA"/>
</dbReference>
<keyword evidence="9" id="KW-1185">Reference proteome</keyword>
<feature type="domain" description="PAS" evidence="6">
    <location>
        <begin position="136"/>
        <end position="202"/>
    </location>
</feature>
<keyword evidence="8" id="KW-0808">Transferase</keyword>
<dbReference type="GO" id="GO:0008408">
    <property type="term" value="F:3'-5' exonuclease activity"/>
    <property type="evidence" value="ECO:0007669"/>
    <property type="project" value="TreeGrafter"/>
</dbReference>
<feature type="domain" description="Exonuclease" evidence="7">
    <location>
        <begin position="268"/>
        <end position="437"/>
    </location>
</feature>
<evidence type="ECO:0000259" key="7">
    <source>
        <dbReference type="SMART" id="SM00479"/>
    </source>
</evidence>
<proteinExistence type="predicted"/>
<dbReference type="CDD" id="cd06127">
    <property type="entry name" value="DEDDh"/>
    <property type="match status" value="1"/>
</dbReference>
<dbReference type="EC" id="2.7.7.7" evidence="1"/>
<comment type="function">
    <text evidence="2">DNA polymerase III is a complex, multichain enzyme responsible for most of the replicative synthesis in bacteria. The epsilon subunit contain the editing function and is a proofreading 3'-5' exonuclease.</text>
</comment>
<evidence type="ECO:0000259" key="6">
    <source>
        <dbReference type="SMART" id="SM00091"/>
    </source>
</evidence>
<reference evidence="8 9" key="1">
    <citation type="submission" date="2017-03" db="EMBL/GenBank/DDBJ databases">
        <authorList>
            <person name="Afonso C.L."/>
            <person name="Miller P.J."/>
            <person name="Scott M.A."/>
            <person name="Spackman E."/>
            <person name="Goraichik I."/>
            <person name="Dimitrov K.M."/>
            <person name="Suarez D.L."/>
            <person name="Swayne D.E."/>
        </authorList>
    </citation>
    <scope>NUCLEOTIDE SEQUENCE [LARGE SCALE GENOMIC DNA]</scope>
    <source>
        <strain evidence="8 9">CECT 7751</strain>
    </source>
</reference>
<dbReference type="RefSeq" id="WP_085889303.1">
    <property type="nucleotide sequence ID" value="NZ_FWFN01000007.1"/>
</dbReference>
<dbReference type="SMART" id="SM00091">
    <property type="entry name" value="PAS"/>
    <property type="match status" value="1"/>
</dbReference>
<evidence type="ECO:0000313" key="9">
    <source>
        <dbReference type="Proteomes" id="UP000193963"/>
    </source>
</evidence>
<dbReference type="InterPro" id="IPR006054">
    <property type="entry name" value="DnaQ"/>
</dbReference>
<keyword evidence="8" id="KW-0548">Nucleotidyltransferase</keyword>
<gene>
    <name evidence="8" type="primary">polC</name>
    <name evidence="8" type="ORF">PSM7751_03262</name>
</gene>
<dbReference type="InterPro" id="IPR012337">
    <property type="entry name" value="RNaseH-like_sf"/>
</dbReference>
<dbReference type="SUPFAM" id="SSF53098">
    <property type="entry name" value="Ribonuclease H-like"/>
    <property type="match status" value="1"/>
</dbReference>
<dbReference type="PANTHER" id="PTHR30231:SF41">
    <property type="entry name" value="DNA POLYMERASE III SUBUNIT EPSILON"/>
    <property type="match status" value="1"/>
</dbReference>
<evidence type="ECO:0000256" key="4">
    <source>
        <dbReference type="ARBA" id="ARBA00049244"/>
    </source>
</evidence>
<dbReference type="GO" id="GO:0045004">
    <property type="term" value="P:DNA replication proofreading"/>
    <property type="evidence" value="ECO:0007669"/>
    <property type="project" value="TreeGrafter"/>
</dbReference>
<name>A0A1X6ZXK4_9RHOB</name>
<dbReference type="Proteomes" id="UP000193963">
    <property type="component" value="Unassembled WGS sequence"/>
</dbReference>
<dbReference type="OrthoDB" id="9804290at2"/>
<dbReference type="InterPro" id="IPR000014">
    <property type="entry name" value="PAS"/>
</dbReference>
<dbReference type="Gene3D" id="3.30.420.10">
    <property type="entry name" value="Ribonuclease H-like superfamily/Ribonuclease H"/>
    <property type="match status" value="1"/>
</dbReference>
<comment type="catalytic activity">
    <reaction evidence="4">
        <text>DNA(n) + a 2'-deoxyribonucleoside 5'-triphosphate = DNA(n+1) + diphosphate</text>
        <dbReference type="Rhea" id="RHEA:22508"/>
        <dbReference type="Rhea" id="RHEA-COMP:17339"/>
        <dbReference type="Rhea" id="RHEA-COMP:17340"/>
        <dbReference type="ChEBI" id="CHEBI:33019"/>
        <dbReference type="ChEBI" id="CHEBI:61560"/>
        <dbReference type="ChEBI" id="CHEBI:173112"/>
        <dbReference type="EC" id="2.7.7.7"/>
    </reaction>
</comment>
<keyword evidence="5" id="KW-1133">Transmembrane helix</keyword>
<dbReference type="SUPFAM" id="SSF55785">
    <property type="entry name" value="PYP-like sensor domain (PAS domain)"/>
    <property type="match status" value="1"/>
</dbReference>
<evidence type="ECO:0000256" key="5">
    <source>
        <dbReference type="SAM" id="Phobius"/>
    </source>
</evidence>
<dbReference type="SMART" id="SM00479">
    <property type="entry name" value="EXOIII"/>
    <property type="match status" value="1"/>
</dbReference>
<keyword evidence="5" id="KW-0472">Membrane</keyword>